<dbReference type="PROSITE" id="PS50005">
    <property type="entry name" value="TPR"/>
    <property type="match status" value="4"/>
</dbReference>
<evidence type="ECO:0000256" key="2">
    <source>
        <dbReference type="ARBA" id="ARBA00022803"/>
    </source>
</evidence>
<gene>
    <name evidence="5" type="ORF">U14_02045</name>
</gene>
<keyword evidence="2 3" id="KW-0802">TPR repeat</keyword>
<dbReference type="Gene3D" id="1.25.40.10">
    <property type="entry name" value="Tetratricopeptide repeat domain"/>
    <property type="match status" value="2"/>
</dbReference>
<organism evidence="5">
    <name type="scientific">Candidatus Moduliflexus flocculans</name>
    <dbReference type="NCBI Taxonomy" id="1499966"/>
    <lineage>
        <taxon>Bacteria</taxon>
        <taxon>Candidatus Moduliflexota</taxon>
        <taxon>Candidatus Moduliflexia</taxon>
        <taxon>Candidatus Moduliflexales</taxon>
        <taxon>Candidatus Moduliflexaceae</taxon>
    </lineage>
</organism>
<feature type="region of interest" description="Disordered" evidence="4">
    <location>
        <begin position="145"/>
        <end position="188"/>
    </location>
</feature>
<dbReference type="Pfam" id="PF13431">
    <property type="entry name" value="TPR_17"/>
    <property type="match status" value="1"/>
</dbReference>
<dbReference type="PANTHER" id="PTHR44858">
    <property type="entry name" value="TETRATRICOPEPTIDE REPEAT PROTEIN 6"/>
    <property type="match status" value="1"/>
</dbReference>
<feature type="repeat" description="TPR" evidence="3">
    <location>
        <begin position="63"/>
        <end position="96"/>
    </location>
</feature>
<feature type="repeat" description="TPR" evidence="3">
    <location>
        <begin position="97"/>
        <end position="130"/>
    </location>
</feature>
<evidence type="ECO:0000313" key="5">
    <source>
        <dbReference type="EMBL" id="GAK50804.1"/>
    </source>
</evidence>
<evidence type="ECO:0000256" key="3">
    <source>
        <dbReference type="PROSITE-ProRule" id="PRU00339"/>
    </source>
</evidence>
<dbReference type="Proteomes" id="UP000030700">
    <property type="component" value="Unassembled WGS sequence"/>
</dbReference>
<keyword evidence="1" id="KW-0677">Repeat</keyword>
<dbReference type="InterPro" id="IPR050498">
    <property type="entry name" value="Ycf3"/>
</dbReference>
<protein>
    <submittedName>
        <fullName evidence="5">Peptidase S1 and S6 chymotrypsin/Hap</fullName>
    </submittedName>
</protein>
<sequence>MHYVIFGLFSIGLFLGIPLYSGYAQQESAREYYQEGIFYVKQGKYEEAIMALEKAITLDSGYADAYNALGVIYYQQKQYDKAAEQYVSAIEADPKHIKARTNLALTYQKQRQYDKARDQLQQVLEQQPDYAPAQTLMKQIQPKAITVEPSSQKSESVPPEKAKKPTKTPQPSEKPKKEPAPKKANALPAGTFASGTMLFLEGRIDAAIETYATSVSQSPQSAAEGYALLGLAYREKYRVTRDPQWRDQELAAFGQAMNAQPNYAPALLGLAEIYYEQGKLSLAYPLFQNVLEYQPDYPARDQIEAIFLGR</sequence>
<reference evidence="5" key="1">
    <citation type="journal article" date="2015" name="PeerJ">
        <title>First genomic representation of candidate bacterial phylum KSB3 points to enhanced environmental sensing as a trigger of wastewater bulking.</title>
        <authorList>
            <person name="Sekiguchi Y."/>
            <person name="Ohashi A."/>
            <person name="Parks D.H."/>
            <person name="Yamauchi T."/>
            <person name="Tyson G.W."/>
            <person name="Hugenholtz P."/>
        </authorList>
    </citation>
    <scope>NUCLEOTIDE SEQUENCE [LARGE SCALE GENOMIC DNA]</scope>
</reference>
<name>A0A0S6VWZ6_9BACT</name>
<keyword evidence="6" id="KW-1185">Reference proteome</keyword>
<dbReference type="Pfam" id="PF13414">
    <property type="entry name" value="TPR_11"/>
    <property type="match status" value="1"/>
</dbReference>
<dbReference type="SUPFAM" id="SSF48452">
    <property type="entry name" value="TPR-like"/>
    <property type="match status" value="2"/>
</dbReference>
<dbReference type="PANTHER" id="PTHR44858:SF1">
    <property type="entry name" value="UDP-N-ACETYLGLUCOSAMINE--PEPTIDE N-ACETYLGLUCOSAMINYLTRANSFERASE SPINDLY-RELATED"/>
    <property type="match status" value="1"/>
</dbReference>
<dbReference type="InterPro" id="IPR019734">
    <property type="entry name" value="TPR_rpt"/>
</dbReference>
<proteinExistence type="predicted"/>
<dbReference type="EMBL" id="DF820456">
    <property type="protein sequence ID" value="GAK50804.1"/>
    <property type="molecule type" value="Genomic_DNA"/>
</dbReference>
<dbReference type="InterPro" id="IPR011990">
    <property type="entry name" value="TPR-like_helical_dom_sf"/>
</dbReference>
<dbReference type="STRING" id="1499966.U14_02045"/>
<dbReference type="AlphaFoldDB" id="A0A0S6VWZ6"/>
<dbReference type="Pfam" id="PF14559">
    <property type="entry name" value="TPR_19"/>
    <property type="match status" value="1"/>
</dbReference>
<accession>A0A0S6VWZ6</accession>
<evidence type="ECO:0000256" key="4">
    <source>
        <dbReference type="SAM" id="MobiDB-lite"/>
    </source>
</evidence>
<evidence type="ECO:0000256" key="1">
    <source>
        <dbReference type="ARBA" id="ARBA00022737"/>
    </source>
</evidence>
<dbReference type="PROSITE" id="PS50293">
    <property type="entry name" value="TPR_REGION"/>
    <property type="match status" value="2"/>
</dbReference>
<dbReference type="HOGENOM" id="CLU_884711_0_0_0"/>
<dbReference type="SMART" id="SM00028">
    <property type="entry name" value="TPR"/>
    <property type="match status" value="5"/>
</dbReference>
<evidence type="ECO:0000313" key="6">
    <source>
        <dbReference type="Proteomes" id="UP000030700"/>
    </source>
</evidence>
<feature type="repeat" description="TPR" evidence="3">
    <location>
        <begin position="29"/>
        <end position="62"/>
    </location>
</feature>
<feature type="repeat" description="TPR" evidence="3">
    <location>
        <begin position="264"/>
        <end position="297"/>
    </location>
</feature>